<protein>
    <submittedName>
        <fullName evidence="1">Uncharacterized protein</fullName>
    </submittedName>
</protein>
<accession>A0A6H5IIS2</accession>
<evidence type="ECO:0000313" key="1">
    <source>
        <dbReference type="EMBL" id="CAB0037413.1"/>
    </source>
</evidence>
<reference evidence="1 2" key="1">
    <citation type="submission" date="2020-02" db="EMBL/GenBank/DDBJ databases">
        <authorList>
            <person name="Ferguson B K."/>
        </authorList>
    </citation>
    <scope>NUCLEOTIDE SEQUENCE [LARGE SCALE GENOMIC DNA]</scope>
</reference>
<dbReference type="EMBL" id="CADCXV010000852">
    <property type="protein sequence ID" value="CAB0037413.1"/>
    <property type="molecule type" value="Genomic_DNA"/>
</dbReference>
<proteinExistence type="predicted"/>
<gene>
    <name evidence="1" type="ORF">TBRA_LOCUS9243</name>
</gene>
<dbReference type="Proteomes" id="UP000479190">
    <property type="component" value="Unassembled WGS sequence"/>
</dbReference>
<name>A0A6H5IIS2_9HYME</name>
<sequence>MSVYISAPSCLAHERKRKLRVECNERAACSIRIYIYICTTRVQDVLHTARREKEKERKRETQHHPETRIRVLATPVCRVKNKKCQHKNLSITEGTLYFTIRIFVCNYCYSEAAISSSRSPYALPRSVEARDIHHHHHHHYYHHHTHTHVYSSALVWYPCVCVTTLCQYRRTLTHRCTRQPAAPSLPRPDMNSTYCRCAAHYDIGSSKQISGVQNIYMSGCAAREQSR</sequence>
<keyword evidence="2" id="KW-1185">Reference proteome</keyword>
<evidence type="ECO:0000313" key="2">
    <source>
        <dbReference type="Proteomes" id="UP000479190"/>
    </source>
</evidence>
<dbReference type="AlphaFoldDB" id="A0A6H5IIS2"/>
<organism evidence="1 2">
    <name type="scientific">Trichogramma brassicae</name>
    <dbReference type="NCBI Taxonomy" id="86971"/>
    <lineage>
        <taxon>Eukaryota</taxon>
        <taxon>Metazoa</taxon>
        <taxon>Ecdysozoa</taxon>
        <taxon>Arthropoda</taxon>
        <taxon>Hexapoda</taxon>
        <taxon>Insecta</taxon>
        <taxon>Pterygota</taxon>
        <taxon>Neoptera</taxon>
        <taxon>Endopterygota</taxon>
        <taxon>Hymenoptera</taxon>
        <taxon>Apocrita</taxon>
        <taxon>Proctotrupomorpha</taxon>
        <taxon>Chalcidoidea</taxon>
        <taxon>Trichogrammatidae</taxon>
        <taxon>Trichogramma</taxon>
    </lineage>
</organism>